<evidence type="ECO:0000256" key="1">
    <source>
        <dbReference type="ARBA" id="ARBA00023015"/>
    </source>
</evidence>
<dbReference type="InterPro" id="IPR029016">
    <property type="entry name" value="GAF-like_dom_sf"/>
</dbReference>
<dbReference type="InterPro" id="IPR016032">
    <property type="entry name" value="Sig_transdc_resp-reg_C-effctor"/>
</dbReference>
<dbReference type="RefSeq" id="WP_281268698.1">
    <property type="nucleotide sequence ID" value="NZ_QLMH01000007.1"/>
</dbReference>
<keyword evidence="3" id="KW-0804">Transcription</keyword>
<dbReference type="SUPFAM" id="SSF46894">
    <property type="entry name" value="C-terminal effector domain of the bipartite response regulators"/>
    <property type="match status" value="1"/>
</dbReference>
<dbReference type="Gene3D" id="3.30.450.40">
    <property type="match status" value="1"/>
</dbReference>
<evidence type="ECO:0000256" key="2">
    <source>
        <dbReference type="ARBA" id="ARBA00023125"/>
    </source>
</evidence>
<dbReference type="InterPro" id="IPR036388">
    <property type="entry name" value="WH-like_DNA-bd_sf"/>
</dbReference>
<proteinExistence type="predicted"/>
<dbReference type="AlphaFoldDB" id="A0A327YH01"/>
<dbReference type="SUPFAM" id="SSF55781">
    <property type="entry name" value="GAF domain-like"/>
    <property type="match status" value="1"/>
</dbReference>
<dbReference type="GO" id="GO:0003677">
    <property type="term" value="F:DNA binding"/>
    <property type="evidence" value="ECO:0007669"/>
    <property type="project" value="UniProtKB-KW"/>
</dbReference>
<evidence type="ECO:0000313" key="6">
    <source>
        <dbReference type="Proteomes" id="UP000248555"/>
    </source>
</evidence>
<dbReference type="Gene3D" id="1.10.10.10">
    <property type="entry name" value="Winged helix-like DNA-binding domain superfamily/Winged helix DNA-binding domain"/>
    <property type="match status" value="1"/>
</dbReference>
<reference evidence="5 6" key="1">
    <citation type="submission" date="2018-06" db="EMBL/GenBank/DDBJ databases">
        <title>Genomic Encyclopedia of Type Strains, Phase III (KMG-III): the genomes of soil and plant-associated and newly described type strains.</title>
        <authorList>
            <person name="Whitman W."/>
        </authorList>
    </citation>
    <scope>NUCLEOTIDE SEQUENCE [LARGE SCALE GENOMIC DNA]</scope>
    <source>
        <strain evidence="5 6">CGMCC 1.8979</strain>
    </source>
</reference>
<dbReference type="CDD" id="cd06170">
    <property type="entry name" value="LuxR_C_like"/>
    <property type="match status" value="1"/>
</dbReference>
<dbReference type="InterPro" id="IPR000792">
    <property type="entry name" value="Tscrpt_reg_LuxR_C"/>
</dbReference>
<dbReference type="GO" id="GO:0045892">
    <property type="term" value="P:negative regulation of DNA-templated transcription"/>
    <property type="evidence" value="ECO:0007669"/>
    <property type="project" value="UniProtKB-ARBA"/>
</dbReference>
<gene>
    <name evidence="5" type="ORF">B0I26_1072</name>
</gene>
<dbReference type="PROSITE" id="PS50043">
    <property type="entry name" value="HTH_LUXR_2"/>
    <property type="match status" value="1"/>
</dbReference>
<comment type="caution">
    <text evidence="5">The sequence shown here is derived from an EMBL/GenBank/DDBJ whole genome shotgun (WGS) entry which is preliminary data.</text>
</comment>
<keyword evidence="2" id="KW-0238">DNA-binding</keyword>
<keyword evidence="6" id="KW-1185">Reference proteome</keyword>
<dbReference type="PRINTS" id="PR00038">
    <property type="entry name" value="HTHLUXR"/>
</dbReference>
<dbReference type="Pfam" id="PF00196">
    <property type="entry name" value="GerE"/>
    <property type="match status" value="1"/>
</dbReference>
<evidence type="ECO:0000256" key="3">
    <source>
        <dbReference type="ARBA" id="ARBA00023163"/>
    </source>
</evidence>
<accession>A0A327YH01</accession>
<evidence type="ECO:0000259" key="4">
    <source>
        <dbReference type="PROSITE" id="PS50043"/>
    </source>
</evidence>
<organism evidence="5 6">
    <name type="scientific">Paranoxybacillus vitaminiphilus</name>
    <dbReference type="NCBI Taxonomy" id="581036"/>
    <lineage>
        <taxon>Bacteria</taxon>
        <taxon>Bacillati</taxon>
        <taxon>Bacillota</taxon>
        <taxon>Bacilli</taxon>
        <taxon>Bacillales</taxon>
        <taxon>Anoxybacillaceae</taxon>
        <taxon>Paranoxybacillus</taxon>
    </lineage>
</organism>
<evidence type="ECO:0000313" key="5">
    <source>
        <dbReference type="EMBL" id="RAK19085.1"/>
    </source>
</evidence>
<dbReference type="PANTHER" id="PTHR44688:SF16">
    <property type="entry name" value="DNA-BINDING TRANSCRIPTIONAL ACTIVATOR DEVR_DOSR"/>
    <property type="match status" value="1"/>
</dbReference>
<dbReference type="SMART" id="SM00421">
    <property type="entry name" value="HTH_LUXR"/>
    <property type="match status" value="1"/>
</dbReference>
<keyword evidence="1" id="KW-0805">Transcription regulation</keyword>
<feature type="domain" description="HTH luxR-type" evidence="4">
    <location>
        <begin position="476"/>
        <end position="541"/>
    </location>
</feature>
<sequence length="551" mass="64269">MELEKFLQSVQEAYASLLKSTLVIFDQSFIPVTKISRINDLTEFILSTFRLPSDLIYLRRAMWVDTGVVGLKALIAPVAVQNESRLFIWAGVFIEKGMKRWAEVSLRENHCSHLLHLAEEISLESMQEKLEYIEQMANICKQFLQSHQYEREYINHLQWLNDAIQSISKKQTDIENGLKMFQKIDSSIEFVAYAKKVNEHKFLIQHTVGEEIKRWRQLSLHSDDPFIKFLSKNKQPLIIENAATHLLLPSFFKHPFRPLLFLAYPLMVDNELHGILFAGSFHNKYFSASTVKEIMQVAVNVTTLHLQYEKIISSIDRHLMRLSILNDMSKVIGTVNNIEEMLHIITDLVQHLISSRLVVIFIGKQYSHIKNNHLLSEEQLEDYIKHLRARYVQEKNEGEGFLLKLFKAPFGLMVEAFFSLSEKIRGVLAVHVEKEEDLKEAEVYVTTLFTISQERLKQLFIANVDEFLLPNEGREHLSLLERLTKREIEVLKQLMQGYSNREIAKNLFISIHTVKNHVTNIFQKLGVTDRAQLIAMVYKLDYMNSRNKEEH</sequence>
<dbReference type="PROSITE" id="PS00622">
    <property type="entry name" value="HTH_LUXR_1"/>
    <property type="match status" value="1"/>
</dbReference>
<dbReference type="PANTHER" id="PTHR44688">
    <property type="entry name" value="DNA-BINDING TRANSCRIPTIONAL ACTIVATOR DEVR_DOSR"/>
    <property type="match status" value="1"/>
</dbReference>
<protein>
    <submittedName>
        <fullName evidence="5">Regulatory LuxR family protein</fullName>
    </submittedName>
</protein>
<dbReference type="EMBL" id="QLMH01000007">
    <property type="protein sequence ID" value="RAK19085.1"/>
    <property type="molecule type" value="Genomic_DNA"/>
</dbReference>
<name>A0A327YH01_9BACL</name>
<dbReference type="Proteomes" id="UP000248555">
    <property type="component" value="Unassembled WGS sequence"/>
</dbReference>